<dbReference type="PANTHER" id="PTHR13318:SF74">
    <property type="entry name" value="OS02G0658500 PROTEIN"/>
    <property type="match status" value="1"/>
</dbReference>
<name>A0A7I8IED3_SPIIN</name>
<feature type="region of interest" description="Disordered" evidence="1">
    <location>
        <begin position="40"/>
        <end position="120"/>
    </location>
</feature>
<gene>
    <name evidence="2" type="ORF">SI7747_02002687</name>
</gene>
<organism evidence="2">
    <name type="scientific">Spirodela intermedia</name>
    <name type="common">Intermediate duckweed</name>
    <dbReference type="NCBI Taxonomy" id="51605"/>
    <lineage>
        <taxon>Eukaryota</taxon>
        <taxon>Viridiplantae</taxon>
        <taxon>Streptophyta</taxon>
        <taxon>Embryophyta</taxon>
        <taxon>Tracheophyta</taxon>
        <taxon>Spermatophyta</taxon>
        <taxon>Magnoliopsida</taxon>
        <taxon>Liliopsida</taxon>
        <taxon>Araceae</taxon>
        <taxon>Lemnoideae</taxon>
        <taxon>Spirodela</taxon>
    </lineage>
</organism>
<dbReference type="InterPro" id="IPR032675">
    <property type="entry name" value="LRR_dom_sf"/>
</dbReference>
<evidence type="ECO:0000313" key="2">
    <source>
        <dbReference type="EMBL" id="CAA2616468.1"/>
    </source>
</evidence>
<protein>
    <submittedName>
        <fullName evidence="2">Uncharacterized protein</fullName>
    </submittedName>
</protein>
<dbReference type="Gene3D" id="3.80.10.10">
    <property type="entry name" value="Ribonuclease Inhibitor"/>
    <property type="match status" value="2"/>
</dbReference>
<evidence type="ECO:0000313" key="3">
    <source>
        <dbReference type="Proteomes" id="UP001189122"/>
    </source>
</evidence>
<feature type="region of interest" description="Disordered" evidence="1">
    <location>
        <begin position="1"/>
        <end position="28"/>
    </location>
</feature>
<reference evidence="2 3" key="1">
    <citation type="submission" date="2019-12" db="EMBL/GenBank/DDBJ databases">
        <authorList>
            <person name="Scholz U."/>
            <person name="Mascher M."/>
            <person name="Fiebig A."/>
        </authorList>
    </citation>
    <scope>NUCLEOTIDE SEQUENCE</scope>
</reference>
<dbReference type="PANTHER" id="PTHR13318">
    <property type="entry name" value="PARTNER OF PAIRED, ISOFORM B-RELATED"/>
    <property type="match status" value="1"/>
</dbReference>
<evidence type="ECO:0000256" key="1">
    <source>
        <dbReference type="SAM" id="MobiDB-lite"/>
    </source>
</evidence>
<dbReference type="AlphaFoldDB" id="A0A7I8IED3"/>
<proteinExistence type="predicted"/>
<sequence length="458" mass="50948">MLGRGREPEPAVEESPPDFHGLRPPEKPRKVVAFDISLTHCRTPGGGRTKKWLRPHGAPFRRDPSPYLLPSPISAPGLRRPRLQEVAPPPRPAPPLTHAPRLVLPRQPFPSPRCSLPRPYRRRSRAGVHLPAGCDLRDPSLPRSHLRPVGFGLRVLRRFLSRSRLGWPVPAAGDHGPRSRHPLRGCPSLRKLSMVAVASDRGLMNVADNCPTLLELDLHWCTDSSLSPISAFSNLQILKVIGCRLVKLDLIGCEGSYDGISAIGRCCLMLEELTLCDHRMDAGWIAGLSFCGNLKTLRLIHCRIIDKDPGPVEHLGSCAAIEHLHLQRCQLRDKRSLNALFFVCEAVKDIVFHDCWGLDDDIFGTASLCRMVKFLSLEGCSLLTTEGLEAVILSWMDLQSLRVVSCNRVRDSEITPALANLFSWLKELKWRPDSRSVLMESLAGTGMGKKGGRLFNWV</sequence>
<dbReference type="SUPFAM" id="SSF52047">
    <property type="entry name" value="RNI-like"/>
    <property type="match status" value="2"/>
</dbReference>
<keyword evidence="3" id="KW-1185">Reference proteome</keyword>
<accession>A0A7I8IED3</accession>
<dbReference type="Proteomes" id="UP001189122">
    <property type="component" value="Unassembled WGS sequence"/>
</dbReference>
<dbReference type="GO" id="GO:0019005">
    <property type="term" value="C:SCF ubiquitin ligase complex"/>
    <property type="evidence" value="ECO:0007669"/>
    <property type="project" value="TreeGrafter"/>
</dbReference>
<dbReference type="EMBL" id="CACRZD030000002">
    <property type="protein sequence ID" value="CAA6656147.1"/>
    <property type="molecule type" value="Genomic_DNA"/>
</dbReference>
<dbReference type="GO" id="GO:0031146">
    <property type="term" value="P:SCF-dependent proteasomal ubiquitin-dependent protein catabolic process"/>
    <property type="evidence" value="ECO:0007669"/>
    <property type="project" value="TreeGrafter"/>
</dbReference>
<dbReference type="EMBL" id="LR743589">
    <property type="protein sequence ID" value="CAA2616468.1"/>
    <property type="molecule type" value="Genomic_DNA"/>
</dbReference>
<feature type="compositionally biased region" description="Pro residues" evidence="1">
    <location>
        <begin position="87"/>
        <end position="97"/>
    </location>
</feature>